<organism evidence="2 3">
    <name type="scientific">Cryptosporidium andersoni</name>
    <dbReference type="NCBI Taxonomy" id="117008"/>
    <lineage>
        <taxon>Eukaryota</taxon>
        <taxon>Sar</taxon>
        <taxon>Alveolata</taxon>
        <taxon>Apicomplexa</taxon>
        <taxon>Conoidasida</taxon>
        <taxon>Coccidia</taxon>
        <taxon>Eucoccidiorida</taxon>
        <taxon>Eimeriorina</taxon>
        <taxon>Cryptosporidiidae</taxon>
        <taxon>Cryptosporidium</taxon>
    </lineage>
</organism>
<dbReference type="VEuPathDB" id="CryptoDB:cand_025950"/>
<evidence type="ECO:0000256" key="1">
    <source>
        <dbReference type="SAM" id="Phobius"/>
    </source>
</evidence>
<evidence type="ECO:0000313" key="3">
    <source>
        <dbReference type="Proteomes" id="UP000186804"/>
    </source>
</evidence>
<keyword evidence="3" id="KW-1185">Reference proteome</keyword>
<protein>
    <submittedName>
        <fullName evidence="2">Uncharacterized protein</fullName>
    </submittedName>
</protein>
<accession>A0A1J4MCG2</accession>
<proteinExistence type="predicted"/>
<dbReference type="Proteomes" id="UP000186804">
    <property type="component" value="Unassembled WGS sequence"/>
</dbReference>
<comment type="caution">
    <text evidence="2">The sequence shown here is derived from an EMBL/GenBank/DDBJ whole genome shotgun (WGS) entry which is preliminary data.</text>
</comment>
<dbReference type="GeneID" id="92366779"/>
<sequence>MGFLKGRHYEIKGFRHFILKDIVVPLAWDYTKKWSDINSLRKSKLSSNSYIILKEIDIKVSNWFFFIFMTLDFVLLHFYWGVSNSYLSCILSIIRYFSRAVDIHFQGINIFFCGVIMNNQNSQNIKTIKQILILLNYINITGSNIQIIYQIPLNLGYESTKYEIPIVLYLSIGSIKFLSLLDSHKLIIYSSRLSLEYSRIIGFDNVMRAFNSEEVNIKDPFLMALFYKINSDLRSIFSIENSIEFAIQESFENMEIDKFNELNTIDIVVPKFILLKYNIDLTFSNEVILSSEFRKLITLFTRDLDIFKSENLNGKDITFTFRYLIGIIIDISINIEKVVINTTDEYFSTIILSLENLKLDSTIKKCSVCSFSFSVNDILLNIPIYSYVKEFNNFECSFIKYTCNLFHIELSHVDSSFFVELNSGDLIYNSSNAQNINYVMNIPKIEGKFLFNEDIKNNIIAEFLDRSNLLSKIYIDINISNPIIYVKSIYCNEDDCIQDCLNQSHMGQQALTKFMSSLSLLIIVNLPFLDIISSEINISVQDCKTCLKIMDGELRLNHDIQNVLIDSIKSACHTRHTYEDLKLLIDDSIVSVMSGNFKVRLLFEQMFYRYGKAYILQSIKKGTAAILDIQLYRWTYIDFLSVKLGLFEFEVFFSILLSNIPRKYNKQDNILNSIHRCSIISRFTNILRNKAVVTSDQITIKLSDNSFNWRNNLQPELECFSEEFKILGNSQYILSYKLLRISLQKFEYSNNKLFRYKLKISNLKFLHYTLDKQRVVTIFKAGIIHVVVDNEPKVNPKLFYQVIEDYSYNFLPSDSTNHISILINPLEDDSNNNRNDDVYPQNNSLEYIEFNISEKVIHDIFLISFITELFQLIYNENKSINSLPLYPGIFQIISGKIHVNFYGRDYIEDPIIFLQVNGISFSNNRLNSLGELSIYLPNISIYKDICSIKSILSILNFGQDFSCGIFVKWMQNCINNKLETIVCVEFSSFYFLLSPYIVECIIHAISIIISYTRIFSYNEIDSEVFLNTFYNRKVKYIFNLENFKKLSNLTILSFSINVPSYCIYLINDDSFGDFRYLATALLTGKNHIFLEFQFSEREKVTFKLEILNRKLNFLVGYLQNNIQLNITNLDIVTFMLPLIHKLKYFEIKNTYKEFREDNVCYELVYRKSHIVEYLKLIEQMKIAYFHDLSIHSVSRWEHGFNVTIFCDLHINSPTNGISVKQKLDFTNIDIVFVPHTSTIHPELCLPFYMILNSHDWTLIKSVLSGFSNSKTSGRITRSIYCMDTSYFTVIHTIQRLSLRLPSFYLGYCIEDFLISTEALILRFKELNINSNNTGSGNIFNTSLTMSISKFDIFGVTYSAVKKDTMQKLEIFNNGINYVLDIPNKTCHNYSILGPAELSLNLSINTIPKYLNASSISIFAPFSIFTAYNYNSKICLILKVSLGNIVFTDRLFEFFNKISVNNSQEFNSIEVEYYYNILRLDTGNIKSTEINDLRQCPYYLSIMENTLDLLIRDANSKRYQNVIIPIVCIFYDNKTGNPLNLELPVNNFKIKIYPKSIYLFGIKDIFLISRFSLNDKETRNSNSSLAALSAEKYLIERHQYNTFNAIFGNYKFLSITIQNQTILNKSRTLYKDSTQTSFNYQYQYFPCILIKSPVEINSDLSFDIEIVFISEINDDFFKYDLKSNKVLELPISVASSCPYMIIKSKLHPNIKATKPNEDTIFNYPLFSKIWSCSCDLRILYQEAVRSKNLHSFTTSSSCISDFGSMFFGIECYIDSEQVIKYRIFSPIQITNSLIFPIEFRLSDCKGNHNLRNTNENQYTYTKKLKPFITDQVTMFDSAKSLMLQVRALLCSDVCDSWSSSKAIVINSRAGNILEYNLEYIHGINISNISIIVSNERNHVNIFIWCSLTIVNHTEHRLKFLSKSFDEYHSTDKQPRDDNFGICNSVILDPSNSNSAISSENWESINSNWESFLPENELSSFCGVLESNQYSLYLLSNEYSKQEIKQDKDIILQDNEEVSYLIPLYLDNQVQDMDYYSSDLSLTKLSSSWLIIKFSKISKVVAVTLSGFYPSYKSRHLPEEVSERLSTCKILIFRPSWVLLNLCSYPLNMMWSLSRQVYSLKNDLDLENSILYHIPPFCEFDTFPKIVQGGIDLNDIGKFSKRSICGQMCFYSSLSGYSYGYINFQRVDMKSSSHSDGVFSSSWTNPFALNCSNTKESSKQYICNLYYSKYPLSSYQQIYSNWSVVRVNILHKFGTFIITITPINNDIDNLYKDFPSKRITCCHNSSIKGVNQVPFVIENRLPFNLYFQQQLPYTSDSEISSLVTRDSQNSLIISETINKLQRPRFTNSCIKDFGNSTLKFKDDLDSQFECFSKEISLISKIKENSSNNLSLDLYWLNTSNYRSIHGQKNINSKTISQNTTDLGIDFRKSFNHSEKYILESNANIQSSTRPIVLIPSNSGPYIWAKDTEIPLSNEVKILILQDIYNQTNEPKLQSYFWTNSSHISFYEKPCSLRVIASISLNPNNLSIKNNLSLLVLPIFCKGRDILHPYWCIARFRVYEMKVKSAYKTFSGIFNVYRYPTIFISLDEFATIDSISYSIFVWPNSNTTLQSRNIRDHESTLETVSEHQISCFNMRISLDSTNITFGDIFSVCKISNYSTPYKSSLPVINIFLGPVKFQLSTPIQIKRKKYNKYILKPFLKSKYLTLYPHLHSKSLNKRILRIHITAEYIEVYLLNRLNEDMEFVQIGMLSTRLSDQSTSLSCSRYCRKLGFLSSSLLQNSTISYKSSKCSSEFSTSSHHSSLQQITLKLVKQWNNQLKNSGLSDLATSYFSNWTKLSSSSNCFHILLDLDLSNSYTQEYQYNTKICSKSLFQIIIHRLMIIIPSISVILDTNHIEKNLDEISRHLNFRARKYKIKNLEDTMIQTSNISRFIFNEISNFNMSTKSEFNLWFDTLYIGIGETKVTVKSLMRVLSMNNARLKWKSLELHSLLLTPREAWNHTQNYFIHQLLLQSYQIIFALDIPVVKPFERIRNFGSNLIKGLKQFKNIFIHGDLTNSSLLWICTPISAIISTLRNIIYSINKFSNIERAELPLQEPKINDLWEEELEFQ</sequence>
<name>A0A1J4MCG2_9CRYT</name>
<gene>
    <name evidence="2" type="ORF">cand_025950</name>
</gene>
<reference evidence="2 3" key="1">
    <citation type="submission" date="2016-10" db="EMBL/GenBank/DDBJ databases">
        <title>Reductive evolution of mitochondrial metabolism and differential evolution of invasion-related proteins in Cryptosporidium.</title>
        <authorList>
            <person name="Liu S."/>
            <person name="Roellig D.M."/>
            <person name="Guo Y."/>
            <person name="Li N."/>
            <person name="Frace M.A."/>
            <person name="Tang K."/>
            <person name="Zhang L."/>
            <person name="Feng Y."/>
            <person name="Xiao L."/>
        </authorList>
    </citation>
    <scope>NUCLEOTIDE SEQUENCE [LARGE SCALE GENOMIC DNA]</scope>
    <source>
        <strain evidence="2">30847</strain>
    </source>
</reference>
<dbReference type="OrthoDB" id="10293363at2759"/>
<keyword evidence="1" id="KW-1133">Transmembrane helix</keyword>
<dbReference type="EMBL" id="LRBS01000124">
    <property type="protein sequence ID" value="OII71179.1"/>
    <property type="molecule type" value="Genomic_DNA"/>
</dbReference>
<dbReference type="RefSeq" id="XP_067066547.1">
    <property type="nucleotide sequence ID" value="XM_067212824.1"/>
</dbReference>
<evidence type="ECO:0000313" key="2">
    <source>
        <dbReference type="EMBL" id="OII71179.1"/>
    </source>
</evidence>
<keyword evidence="1" id="KW-0472">Membrane</keyword>
<feature type="transmembrane region" description="Helical" evidence="1">
    <location>
        <begin position="63"/>
        <end position="82"/>
    </location>
</feature>
<keyword evidence="1" id="KW-0812">Transmembrane</keyword>